<evidence type="ECO:0000313" key="2">
    <source>
        <dbReference type="Proteomes" id="UP000805649"/>
    </source>
</evidence>
<dbReference type="Proteomes" id="UP000805649">
    <property type="component" value="Unassembled WGS sequence"/>
</dbReference>
<keyword evidence="1" id="KW-0378">Hydrolase</keyword>
<name>A0ACC3Z3N5_COLTU</name>
<dbReference type="EMBL" id="VUJX02000003">
    <property type="protein sequence ID" value="KAL0938679.1"/>
    <property type="molecule type" value="Genomic_DNA"/>
</dbReference>
<keyword evidence="2" id="KW-1185">Reference proteome</keyword>
<reference evidence="1 2" key="1">
    <citation type="journal article" date="2020" name="Phytopathology">
        <title>Genome Sequence Resources of Colletotrichum truncatum, C. plurivorum, C. musicola, and C. sojae: Four Species Pathogenic to Soybean (Glycine max).</title>
        <authorList>
            <person name="Rogerio F."/>
            <person name="Boufleur T.R."/>
            <person name="Ciampi-Guillardi M."/>
            <person name="Sukno S.A."/>
            <person name="Thon M.R."/>
            <person name="Massola Junior N.S."/>
            <person name="Baroncelli R."/>
        </authorList>
    </citation>
    <scope>NUCLEOTIDE SEQUENCE [LARGE SCALE GENOMIC DNA]</scope>
    <source>
        <strain evidence="1 2">CMES1059</strain>
    </source>
</reference>
<accession>A0ACC3Z3N5</accession>
<protein>
    <submittedName>
        <fullName evidence="1">HK97 family phage prohead protease</fullName>
    </submittedName>
</protein>
<comment type="caution">
    <text evidence="1">The sequence shown here is derived from an EMBL/GenBank/DDBJ whole genome shotgun (WGS) entry which is preliminary data.</text>
</comment>
<gene>
    <name evidence="1" type="ORF">CTRU02_205289</name>
</gene>
<proteinExistence type="predicted"/>
<keyword evidence="1" id="KW-0645">Protease</keyword>
<sequence length="564" mass="63852">MAPSLNGKRYATELKDYSFRRRETTGPYADDLDIDALIVGAGFSGIFMLKTLRDQGFRVVVYEAGTSIGGTWHWNNYPGARTDSQVIEYEFSWPEVWKDWTWTTNYPDIGELRAYFDHVDKVVNVRKDCSFGTVVTGSEFDVEEGKWHVETADGRTAKCKYLVIAAGFSSKRYFPDWPGVESFKGIIQHSSFWQDQITVSDKRCAVIGTGASGVQIAQEWAPDARSLTVFQRSPNTAIPMRRRDLAPEEQNASAKAMYPYLFKLRETTIGGMLYGPTEHGTFDDNPEERKRFFQSLWEAGGLKFWLGGYKDLFCSAEASKEAYAFWVQKVRPRVKDPRKRDILAPLEAPYYFGMKRPSLENNFYEQFNRENVDVVDVSNNQIIEFTETGLVLQDGTHHELDVVAVATGFDITTGGLTNMGIRSINGTALEDEWKKAANTYLGMTIHGYPNMFHIYGAHGPTSVANGPTAMEVQGRWIGACIRKIERDLDIKYINPTLEATRKWKAHINELSKERLFATTRSTYMGGSVPGKAFEQVNYVGGVPEYKKEIWAALDSWEGFELVGR</sequence>
<organism evidence="1 2">
    <name type="scientific">Colletotrichum truncatum</name>
    <name type="common">Anthracnose fungus</name>
    <name type="synonym">Colletotrichum capsici</name>
    <dbReference type="NCBI Taxonomy" id="5467"/>
    <lineage>
        <taxon>Eukaryota</taxon>
        <taxon>Fungi</taxon>
        <taxon>Dikarya</taxon>
        <taxon>Ascomycota</taxon>
        <taxon>Pezizomycotina</taxon>
        <taxon>Sordariomycetes</taxon>
        <taxon>Hypocreomycetidae</taxon>
        <taxon>Glomerellales</taxon>
        <taxon>Glomerellaceae</taxon>
        <taxon>Colletotrichum</taxon>
        <taxon>Colletotrichum truncatum species complex</taxon>
    </lineage>
</organism>
<evidence type="ECO:0000313" key="1">
    <source>
        <dbReference type="EMBL" id="KAL0938679.1"/>
    </source>
</evidence>